<dbReference type="PANTHER" id="PTHR33116">
    <property type="entry name" value="REVERSE TRANSCRIPTASE ZINC-BINDING DOMAIN-CONTAINING PROTEIN-RELATED-RELATED"/>
    <property type="match status" value="1"/>
</dbReference>
<dbReference type="Proteomes" id="UP000813463">
    <property type="component" value="Chromosome 5"/>
</dbReference>
<dbReference type="Pfam" id="PF13966">
    <property type="entry name" value="zf-RVT"/>
    <property type="match status" value="1"/>
</dbReference>
<gene>
    <name evidence="4" type="primary">LOC130461486</name>
</gene>
<dbReference type="InterPro" id="IPR025558">
    <property type="entry name" value="DUF4283"/>
</dbReference>
<evidence type="ECO:0000313" key="3">
    <source>
        <dbReference type="Proteomes" id="UP000813463"/>
    </source>
</evidence>
<name>A0ABM3QQE5_SPIOL</name>
<organism evidence="3 4">
    <name type="scientific">Spinacia oleracea</name>
    <name type="common">Spinach</name>
    <dbReference type="NCBI Taxonomy" id="3562"/>
    <lineage>
        <taxon>Eukaryota</taxon>
        <taxon>Viridiplantae</taxon>
        <taxon>Streptophyta</taxon>
        <taxon>Embryophyta</taxon>
        <taxon>Tracheophyta</taxon>
        <taxon>Spermatophyta</taxon>
        <taxon>Magnoliopsida</taxon>
        <taxon>eudicotyledons</taxon>
        <taxon>Gunneridae</taxon>
        <taxon>Pentapetalae</taxon>
        <taxon>Caryophyllales</taxon>
        <taxon>Chenopodiaceae</taxon>
        <taxon>Chenopodioideae</taxon>
        <taxon>Anserineae</taxon>
        <taxon>Spinacia</taxon>
    </lineage>
</organism>
<dbReference type="InterPro" id="IPR026960">
    <property type="entry name" value="RVT-Znf"/>
</dbReference>
<evidence type="ECO:0000259" key="2">
    <source>
        <dbReference type="PROSITE" id="PS50878"/>
    </source>
</evidence>
<dbReference type="GeneID" id="130461486"/>
<dbReference type="Pfam" id="PF14111">
    <property type="entry name" value="DUF4283"/>
    <property type="match status" value="1"/>
</dbReference>
<dbReference type="Pfam" id="PF00078">
    <property type="entry name" value="RVT_1"/>
    <property type="match status" value="1"/>
</dbReference>
<dbReference type="PANTHER" id="PTHR33116:SF84">
    <property type="entry name" value="RNA-DIRECTED DNA POLYMERASE"/>
    <property type="match status" value="1"/>
</dbReference>
<sequence length="1550" mass="174743">MGGRKKLHSNKTNQEGLSSSSGNQNRSNNAMRGVGGLSSTSGLNFGFPPSTGFQAASSMEMLQETTAARIRRVALSLERSIENQARGEEIVDTSNIDPKFLPHPSTGPVTRELLEVIAEYQRASGQHAPVNRRLEMEQPEKPPSWSSVVAGSKLAGKGVPLSFIAPVIKDGKKVIKLQPSELDKLNEHWQQSIVLYVVGYTPTIASLSKYVAANWSYVSTPKIFLHDDGYFVVKFMSMDDKNAVLADGPHLFFGKAMIIKPWKANFDFCEEILRVIPIWVKFPNLPLNCWSSDSLSRIGSSLGVPLFVDACTTRQDRISFARVLIEMDVTLALPDCVWIEDELGKLMKQQVGKPKRVWVPKKVQPVNPVTAAAQVVTPCNQGLPTPDSNTGWKVVTRKTQSKGGGTAVGVENSFSVLEQESDEDLSDCEGDENVGNGVVGSGKDPPKFLIHEYLRFLNNHSIHVVALLETRVRLGNKEKVQKRFGGVWTWFCNYPHSPKGRIWVGWRTADVDLQILSSSSQNVHCWIHTKDHKFSSFFTAVYGLHSVGHRQALWDELNHLSTSSSASPWLVAGDFNSILYSGDRINGNAVSNAETRDFNQCISDCDLNELHSTGWFFSWSSKGTDDPRVWSRIDRAFGNMKWMDSFSELSTKYLNPSLSDHSPIIIPCITNPSSGGRPFKFLNYLADHSSFENIVGECWNSEDRGRPMAQIWFKLNRVKHKLKVLHKEEFSHTAEKIEYYRSELDNLQTQMRSDNSPHLLSTEKELICNLRKWLAIEEQALKQKSRVQWVKVGDSNHQFFYSSMKERFCINKVHLLHGDGGVEITDLTEIQSKIIDFYKQLLGSAASSLPGLDVPTIRNGNVLSSDSRALLCLPVTVGGIDDALASIDSSKAPGLDGFNSFFFKKSWPIIKHDIYRAVMDFFDSGFLYGKFNCTAVTLVPKVPCPTSVAQFRPIACCSTMYKIISKILTARLQRVVSEVVSEYQAGFVPGRNISDNIIVATELIRGYNRAHMSPRCMVKVDLRKAYDSVEWPFLFMVLQELGFPGQFIQWVHSCVTSVSYSILVNGKPMLPFPAKKGLRQGDPLSTFLFAICMEYLSRCMKNLATNPDFNYHPKCEKIKLTHLMFADDLLFFARGDIISLQLMFKAFSCFSQASGLVANMEKTEIYFSGVPQWEQDAIMVSLGISKGSLPFKYLGVPLSSAKLTINQCKPLIDKFYSRVSSWVAKKLSYAGRLQLVKVILFSLQTYWSQIFMLPKKVLREIERICRTYLWTGDTKTSRKAPIAWDSVCKPRVAGGQNVKNFYLWNKAAILKLLWALAFKPDALWVKWVNAYYIKGKDLFTMALPGSASWVLKKIWGCRDLLKRDPMCKQLFFATGGYSIKKMYLCLLGQFPKVQWRRVVCNNFASPKSLFILWLAVHGRLSTKDRLLQWGIVTDGVCSLCGVDPESVQHLFFQCSYARQVWQKFLQILNINRSSQAFDQELHFAMRMSKKCTAVSKLLLAGFAEAVYCLWIQRNQRVFAGHVQSAEQIVKEIVFKVACRCRDSDIALLLY</sequence>
<feature type="region of interest" description="Disordered" evidence="1">
    <location>
        <begin position="1"/>
        <end position="44"/>
    </location>
</feature>
<accession>A0ABM3QQE5</accession>
<dbReference type="RefSeq" id="XP_056685582.1">
    <property type="nucleotide sequence ID" value="XM_056829604.1"/>
</dbReference>
<feature type="compositionally biased region" description="Low complexity" evidence="1">
    <location>
        <begin position="18"/>
        <end position="29"/>
    </location>
</feature>
<feature type="domain" description="Reverse transcriptase" evidence="2">
    <location>
        <begin position="920"/>
        <end position="1198"/>
    </location>
</feature>
<dbReference type="SUPFAM" id="SSF56219">
    <property type="entry name" value="DNase I-like"/>
    <property type="match status" value="1"/>
</dbReference>
<evidence type="ECO:0000313" key="4">
    <source>
        <dbReference type="RefSeq" id="XP_056685582.1"/>
    </source>
</evidence>
<dbReference type="PROSITE" id="PS50878">
    <property type="entry name" value="RT_POL"/>
    <property type="match status" value="1"/>
</dbReference>
<dbReference type="CDD" id="cd01650">
    <property type="entry name" value="RT_nLTR_like"/>
    <property type="match status" value="1"/>
</dbReference>
<dbReference type="InterPro" id="IPR043502">
    <property type="entry name" value="DNA/RNA_pol_sf"/>
</dbReference>
<dbReference type="InterPro" id="IPR000477">
    <property type="entry name" value="RT_dom"/>
</dbReference>
<dbReference type="SUPFAM" id="SSF56672">
    <property type="entry name" value="DNA/RNA polymerases"/>
    <property type="match status" value="1"/>
</dbReference>
<evidence type="ECO:0000256" key="1">
    <source>
        <dbReference type="SAM" id="MobiDB-lite"/>
    </source>
</evidence>
<proteinExistence type="predicted"/>
<keyword evidence="3" id="KW-1185">Reference proteome</keyword>
<reference evidence="3" key="1">
    <citation type="journal article" date="2021" name="Nat. Commun.">
        <title>Genomic analyses provide insights into spinach domestication and the genetic basis of agronomic traits.</title>
        <authorList>
            <person name="Cai X."/>
            <person name="Sun X."/>
            <person name="Xu C."/>
            <person name="Sun H."/>
            <person name="Wang X."/>
            <person name="Ge C."/>
            <person name="Zhang Z."/>
            <person name="Wang Q."/>
            <person name="Fei Z."/>
            <person name="Jiao C."/>
            <person name="Wang Q."/>
        </authorList>
    </citation>
    <scope>NUCLEOTIDE SEQUENCE [LARGE SCALE GENOMIC DNA]</scope>
    <source>
        <strain evidence="3">cv. Varoflay</strain>
    </source>
</reference>
<protein>
    <recommendedName>
        <fullName evidence="2">Reverse transcriptase domain-containing protein</fullName>
    </recommendedName>
</protein>
<dbReference type="InterPro" id="IPR036691">
    <property type="entry name" value="Endo/exonu/phosph_ase_sf"/>
</dbReference>
<reference evidence="4" key="2">
    <citation type="submission" date="2025-08" db="UniProtKB">
        <authorList>
            <consortium name="RefSeq"/>
        </authorList>
    </citation>
    <scope>IDENTIFICATION</scope>
    <source>
        <tissue evidence="4">Leaf</tissue>
    </source>
</reference>
<dbReference type="Gene3D" id="3.60.10.10">
    <property type="entry name" value="Endonuclease/exonuclease/phosphatase"/>
    <property type="match status" value="1"/>
</dbReference>